<keyword evidence="4" id="KW-1185">Reference proteome</keyword>
<dbReference type="InterPro" id="IPR044662">
    <property type="entry name" value="HS1/DABB1-like"/>
</dbReference>
<dbReference type="Proteomes" id="UP000218209">
    <property type="component" value="Unassembled WGS sequence"/>
</dbReference>
<feature type="domain" description="Stress-response A/B barrel" evidence="2">
    <location>
        <begin position="16"/>
        <end position="111"/>
    </location>
</feature>
<evidence type="ECO:0000313" key="4">
    <source>
        <dbReference type="Proteomes" id="UP000218209"/>
    </source>
</evidence>
<protein>
    <recommendedName>
        <fullName evidence="2">Stress-response A/B barrel domain-containing protein</fullName>
    </recommendedName>
</protein>
<evidence type="ECO:0000313" key="3">
    <source>
        <dbReference type="EMBL" id="OSX73829.1"/>
    </source>
</evidence>
<dbReference type="InterPro" id="IPR011008">
    <property type="entry name" value="Dimeric_a/b-barrel"/>
</dbReference>
<reference evidence="3 4" key="1">
    <citation type="submission" date="2017-03" db="EMBL/GenBank/DDBJ databases">
        <title>WGS assembly of Porphyra umbilicalis.</title>
        <authorList>
            <person name="Brawley S.H."/>
            <person name="Blouin N.A."/>
            <person name="Ficko-Blean E."/>
            <person name="Wheeler G.L."/>
            <person name="Lohr M."/>
            <person name="Goodson H.V."/>
            <person name="Jenkins J.W."/>
            <person name="Blaby-Haas C.E."/>
            <person name="Helliwell K.E."/>
            <person name="Chan C."/>
            <person name="Marriage T."/>
            <person name="Bhattacharya D."/>
            <person name="Klein A.S."/>
            <person name="Badis Y."/>
            <person name="Brodie J."/>
            <person name="Cao Y."/>
            <person name="Collen J."/>
            <person name="Dittami S.M."/>
            <person name="Gachon C.M."/>
            <person name="Green B.R."/>
            <person name="Karpowicz S."/>
            <person name="Kim J.W."/>
            <person name="Kudahl U."/>
            <person name="Lin S."/>
            <person name="Michel G."/>
            <person name="Mittag M."/>
            <person name="Olson B.J."/>
            <person name="Pangilinan J."/>
            <person name="Peng Y."/>
            <person name="Qiu H."/>
            <person name="Shu S."/>
            <person name="Singer J.T."/>
            <person name="Smith A.G."/>
            <person name="Sprecher B.N."/>
            <person name="Wagner V."/>
            <person name="Wang W."/>
            <person name="Wang Z.-Y."/>
            <person name="Yan J."/>
            <person name="Yarish C."/>
            <person name="Zoeuner-Riek S."/>
            <person name="Zhuang Y."/>
            <person name="Zou Y."/>
            <person name="Lindquist E.A."/>
            <person name="Grimwood J."/>
            <person name="Barry K."/>
            <person name="Rokhsar D.S."/>
            <person name="Schmutz J."/>
            <person name="Stiller J.W."/>
            <person name="Grossman A.R."/>
            <person name="Prochnik S.E."/>
        </authorList>
    </citation>
    <scope>NUCLEOTIDE SEQUENCE [LARGE SCALE GENOMIC DNA]</scope>
    <source>
        <strain evidence="3">4086291</strain>
    </source>
</reference>
<dbReference type="PANTHER" id="PTHR33178">
    <property type="match status" value="1"/>
</dbReference>
<evidence type="ECO:0000259" key="2">
    <source>
        <dbReference type="PROSITE" id="PS51502"/>
    </source>
</evidence>
<dbReference type="EMBL" id="KV918977">
    <property type="protein sequence ID" value="OSX73829.1"/>
    <property type="molecule type" value="Genomic_DNA"/>
</dbReference>
<dbReference type="AlphaFoldDB" id="A0A1X6NYY0"/>
<dbReference type="Pfam" id="PF07876">
    <property type="entry name" value="Dabb"/>
    <property type="match status" value="1"/>
</dbReference>
<proteinExistence type="predicted"/>
<dbReference type="InterPro" id="IPR013097">
    <property type="entry name" value="Dabb"/>
</dbReference>
<dbReference type="OrthoDB" id="1601230at2759"/>
<comment type="subunit">
    <text evidence="1">Homodimer.</text>
</comment>
<sequence>MALPPPPSGDTPLAPYRHIVLFRFANDASPAAIANLKTAFRALVTSLGALVLTFEAGVNVNDEGLDGGLTDIFFMSFADAASFEAYKMHPEHVAFVKSLEGVVAQATVLDWTSSA</sequence>
<dbReference type="Gene3D" id="3.30.70.100">
    <property type="match status" value="1"/>
</dbReference>
<organism evidence="3 4">
    <name type="scientific">Porphyra umbilicalis</name>
    <name type="common">Purple laver</name>
    <name type="synonym">Red alga</name>
    <dbReference type="NCBI Taxonomy" id="2786"/>
    <lineage>
        <taxon>Eukaryota</taxon>
        <taxon>Rhodophyta</taxon>
        <taxon>Bangiophyceae</taxon>
        <taxon>Bangiales</taxon>
        <taxon>Bangiaceae</taxon>
        <taxon>Porphyra</taxon>
    </lineage>
</organism>
<dbReference type="SMART" id="SM00886">
    <property type="entry name" value="Dabb"/>
    <property type="match status" value="1"/>
</dbReference>
<gene>
    <name evidence="3" type="ORF">BU14_0325s0008</name>
</gene>
<dbReference type="PANTHER" id="PTHR33178:SF10">
    <property type="entry name" value="STRESS-RESPONSE A_B BARREL DOMAIN-CONTAINING PROTEIN"/>
    <property type="match status" value="1"/>
</dbReference>
<evidence type="ECO:0000256" key="1">
    <source>
        <dbReference type="ARBA" id="ARBA00011738"/>
    </source>
</evidence>
<name>A0A1X6NYY0_PORUM</name>
<dbReference type="PROSITE" id="PS51502">
    <property type="entry name" value="S_R_A_B_BARREL"/>
    <property type="match status" value="1"/>
</dbReference>
<dbReference type="SUPFAM" id="SSF54909">
    <property type="entry name" value="Dimeric alpha+beta barrel"/>
    <property type="match status" value="1"/>
</dbReference>
<accession>A0A1X6NYY0</accession>